<protein>
    <submittedName>
        <fullName evidence="1">Uncharacterized protein</fullName>
    </submittedName>
</protein>
<accession>A0AAD1RMU6</accession>
<dbReference type="Proteomes" id="UP001295444">
    <property type="component" value="Chromosome 03"/>
</dbReference>
<name>A0AAD1RMU6_PELCU</name>
<evidence type="ECO:0000313" key="2">
    <source>
        <dbReference type="Proteomes" id="UP001295444"/>
    </source>
</evidence>
<sequence>MAECDIPPNCAMGERAIPSNTVPWESVIIQTARNTASYPTSRLYDHLKHLSRQFNVDFEGY</sequence>
<organism evidence="1 2">
    <name type="scientific">Pelobates cultripes</name>
    <name type="common">Western spadefoot toad</name>
    <dbReference type="NCBI Taxonomy" id="61616"/>
    <lineage>
        <taxon>Eukaryota</taxon>
        <taxon>Metazoa</taxon>
        <taxon>Chordata</taxon>
        <taxon>Craniata</taxon>
        <taxon>Vertebrata</taxon>
        <taxon>Euteleostomi</taxon>
        <taxon>Amphibia</taxon>
        <taxon>Batrachia</taxon>
        <taxon>Anura</taxon>
        <taxon>Pelobatoidea</taxon>
        <taxon>Pelobatidae</taxon>
        <taxon>Pelobates</taxon>
    </lineage>
</organism>
<reference evidence="1" key="1">
    <citation type="submission" date="2022-03" db="EMBL/GenBank/DDBJ databases">
        <authorList>
            <person name="Alioto T."/>
            <person name="Alioto T."/>
            <person name="Gomez Garrido J."/>
        </authorList>
    </citation>
    <scope>NUCLEOTIDE SEQUENCE</scope>
</reference>
<gene>
    <name evidence="1" type="ORF">PECUL_23A045264</name>
</gene>
<keyword evidence="2" id="KW-1185">Reference proteome</keyword>
<dbReference type="AlphaFoldDB" id="A0AAD1RMU6"/>
<dbReference type="EMBL" id="OW240914">
    <property type="protein sequence ID" value="CAH2274489.1"/>
    <property type="molecule type" value="Genomic_DNA"/>
</dbReference>
<evidence type="ECO:0000313" key="1">
    <source>
        <dbReference type="EMBL" id="CAH2274489.1"/>
    </source>
</evidence>
<proteinExistence type="predicted"/>